<dbReference type="SUPFAM" id="SSF101478">
    <property type="entry name" value="ADP-ribosylglycohydrolase"/>
    <property type="match status" value="1"/>
</dbReference>
<feature type="binding site" evidence="1">
    <location>
        <position position="370"/>
    </location>
    <ligand>
        <name>Mg(2+)</name>
        <dbReference type="ChEBI" id="CHEBI:18420"/>
        <label>1</label>
    </ligand>
</feature>
<dbReference type="Pfam" id="PF03747">
    <property type="entry name" value="ADP_ribosyl_GH"/>
    <property type="match status" value="1"/>
</dbReference>
<name>A0A524RR84_9CHRO</name>
<dbReference type="PANTHER" id="PTHR16222:SF12">
    <property type="entry name" value="ADP-RIBOSYLGLYCOHYDROLASE-RELATED"/>
    <property type="match status" value="1"/>
</dbReference>
<protein>
    <submittedName>
        <fullName evidence="2">ADP-ribosylglycohydrolase family protein</fullName>
    </submittedName>
</protein>
<organism evidence="2 3">
    <name type="scientific">Aphanocapsa feldmannii 277cV</name>
    <dbReference type="NCBI Taxonomy" id="2507553"/>
    <lineage>
        <taxon>Bacteria</taxon>
        <taxon>Bacillati</taxon>
        <taxon>Cyanobacteriota</taxon>
        <taxon>Cyanophyceae</taxon>
        <taxon>Oscillatoriophycideae</taxon>
        <taxon>Chroococcales</taxon>
        <taxon>Microcystaceae</taxon>
        <taxon>Aphanocapsa</taxon>
    </lineage>
</organism>
<gene>
    <name evidence="2" type="ORF">ERJ67_00310</name>
</gene>
<dbReference type="InterPro" id="IPR050792">
    <property type="entry name" value="ADP-ribosylglycohydrolase"/>
</dbReference>
<feature type="binding site" evidence="1">
    <location>
        <position position="372"/>
    </location>
    <ligand>
        <name>Mg(2+)</name>
        <dbReference type="ChEBI" id="CHEBI:18420"/>
        <label>1</label>
    </ligand>
</feature>
<dbReference type="Proteomes" id="UP000317990">
    <property type="component" value="Unassembled WGS sequence"/>
</dbReference>
<evidence type="ECO:0000313" key="2">
    <source>
        <dbReference type="EMBL" id="TGG96833.1"/>
    </source>
</evidence>
<dbReference type="PANTHER" id="PTHR16222">
    <property type="entry name" value="ADP-RIBOSYLGLYCOHYDROLASE"/>
    <property type="match status" value="1"/>
</dbReference>
<comment type="caution">
    <text evidence="2">The sequence shown here is derived from an EMBL/GenBank/DDBJ whole genome shotgun (WGS) entry which is preliminary data.</text>
</comment>
<accession>A0A524RR84</accession>
<feature type="binding site" evidence="1">
    <location>
        <position position="162"/>
    </location>
    <ligand>
        <name>Mg(2+)</name>
        <dbReference type="ChEBI" id="CHEBI:18420"/>
        <label>1</label>
    </ligand>
</feature>
<dbReference type="EMBL" id="SRMO01000001">
    <property type="protein sequence ID" value="TGG96833.1"/>
    <property type="molecule type" value="Genomic_DNA"/>
</dbReference>
<proteinExistence type="predicted"/>
<dbReference type="Gene3D" id="1.10.4080.10">
    <property type="entry name" value="ADP-ribosylation/Crystallin J1"/>
    <property type="match status" value="1"/>
</dbReference>
<sequence length="452" mass="50819">MKSLEKRLIRLEMRQRREEGCDIAGVEPRVQEALADNATDDTMFVDLYDALDALEPEPSFPYEEPSDLATIQSLRPDGPRRMDPSISDDAVADRIHGGWLGRAAGCSLGRPVEGWLRKRIDHYLESTDALPLDNYIPYTEGTISPTLKPSTRGNIKFMARDDDMDYPILGLLALEHHGTNLTSRNIANTWLNRMPFDFLYTAESAAYRNFVNRRWPPDSAVWRNPFREWIGAQIRADIFGYVTPGWPEKAAELAYRDASISHVKNGIYGEMFVAAMIAAAFVENDIQKIVEIGLSEIPQKCRLAEAIHDVLVWCAELSDWETVWNKIFKKYGHYHGVHTINNAALVIMGLYFGADNYEEGIVITVRSGWDTDCNGATVGSILGARFGAEGLPEKWTNVLNDRLISVVRDCNDKRISELAERTHHMAQRMLVLPEEEEATDAVGESGKKLSGS</sequence>
<keyword evidence="1" id="KW-0460">Magnesium</keyword>
<reference evidence="2 3" key="1">
    <citation type="journal article" date="2019" name="mSystems">
        <title>Life at home and on the roam: Genomic adaptions reflect the dual lifestyle of an intracellular, facultative symbiont.</title>
        <authorList>
            <person name="Burgsdorf I."/>
        </authorList>
    </citation>
    <scope>NUCLEOTIDE SEQUENCE [LARGE SCALE GENOMIC DNA]</scope>
    <source>
        <strain evidence="2">277cV</strain>
    </source>
</reference>
<evidence type="ECO:0000256" key="1">
    <source>
        <dbReference type="PIRSR" id="PIRSR605502-1"/>
    </source>
</evidence>
<dbReference type="GO" id="GO:0016787">
    <property type="term" value="F:hydrolase activity"/>
    <property type="evidence" value="ECO:0007669"/>
    <property type="project" value="UniProtKB-KW"/>
</dbReference>
<dbReference type="AlphaFoldDB" id="A0A524RR84"/>
<feature type="binding site" evidence="1">
    <location>
        <position position="163"/>
    </location>
    <ligand>
        <name>Mg(2+)</name>
        <dbReference type="ChEBI" id="CHEBI:18420"/>
        <label>1</label>
    </ligand>
</feature>
<evidence type="ECO:0000313" key="3">
    <source>
        <dbReference type="Proteomes" id="UP000317990"/>
    </source>
</evidence>
<comment type="cofactor">
    <cofactor evidence="1">
        <name>Mg(2+)</name>
        <dbReference type="ChEBI" id="CHEBI:18420"/>
    </cofactor>
    <text evidence="1">Binds 2 magnesium ions per subunit.</text>
</comment>
<dbReference type="InterPro" id="IPR036705">
    <property type="entry name" value="Ribosyl_crysJ1_sf"/>
</dbReference>
<keyword evidence="1" id="KW-0479">Metal-binding</keyword>
<dbReference type="GO" id="GO:0046872">
    <property type="term" value="F:metal ion binding"/>
    <property type="evidence" value="ECO:0007669"/>
    <property type="project" value="UniProtKB-KW"/>
</dbReference>
<keyword evidence="2" id="KW-0378">Hydrolase</keyword>
<dbReference type="InterPro" id="IPR005502">
    <property type="entry name" value="Ribosyl_crysJ1"/>
</dbReference>